<comment type="caution">
    <text evidence="1">The sequence shown here is derived from an EMBL/GenBank/DDBJ whole genome shotgun (WGS) entry which is preliminary data.</text>
</comment>
<dbReference type="RefSeq" id="WP_349186219.1">
    <property type="nucleotide sequence ID" value="NZ_JBBMEN010000006.1"/>
</dbReference>
<sequence>MINLRTVATARLGQLEQEFKEDLLKRTAPNGAELDSADFRLLSSGLPMSTAEFSALCERNASNETVLRAAGSYAAQHDMIPYFRQYYRTPTERVDAFSHIIKTARVALDAQRQYCSALDPKHWACVTGDDAKVIGPSADYYKGKTGSSSTTWSARDSTINGVV</sequence>
<keyword evidence="2" id="KW-1185">Reference proteome</keyword>
<accession>A0ABV1C242</accession>
<protein>
    <submittedName>
        <fullName evidence="1">Uncharacterized protein</fullName>
    </submittedName>
</protein>
<evidence type="ECO:0000313" key="2">
    <source>
        <dbReference type="Proteomes" id="UP001465119"/>
    </source>
</evidence>
<proteinExistence type="predicted"/>
<dbReference type="EMBL" id="JBBMEN010000006">
    <property type="protein sequence ID" value="MEQ2385649.1"/>
    <property type="molecule type" value="Genomic_DNA"/>
</dbReference>
<reference evidence="1 2" key="1">
    <citation type="submission" date="2024-03" db="EMBL/GenBank/DDBJ databases">
        <title>Human intestinal bacterial collection.</title>
        <authorList>
            <person name="Pauvert C."/>
            <person name="Hitch T.C.A."/>
            <person name="Clavel T."/>
        </authorList>
    </citation>
    <scope>NUCLEOTIDE SEQUENCE [LARGE SCALE GENOMIC DNA]</scope>
    <source>
        <strain evidence="1 2">CLA-AA-H281</strain>
    </source>
</reference>
<organism evidence="1 2">
    <name type="scientific">Faecalibacterium intestinale</name>
    <dbReference type="NCBI Taxonomy" id="3133155"/>
    <lineage>
        <taxon>Bacteria</taxon>
        <taxon>Bacillati</taxon>
        <taxon>Bacillota</taxon>
        <taxon>Clostridia</taxon>
        <taxon>Eubacteriales</taxon>
        <taxon>Oscillospiraceae</taxon>
        <taxon>Faecalibacterium</taxon>
    </lineage>
</organism>
<name>A0ABV1C242_9FIRM</name>
<evidence type="ECO:0000313" key="1">
    <source>
        <dbReference type="EMBL" id="MEQ2385649.1"/>
    </source>
</evidence>
<dbReference type="Proteomes" id="UP001465119">
    <property type="component" value="Unassembled WGS sequence"/>
</dbReference>
<gene>
    <name evidence="1" type="ORF">WMO20_06870</name>
</gene>